<dbReference type="AlphaFoldDB" id="A0A0C9RAY7"/>
<evidence type="ECO:0000313" key="4">
    <source>
        <dbReference type="Proteomes" id="UP000694866"/>
    </source>
</evidence>
<evidence type="ECO:0000256" key="1">
    <source>
        <dbReference type="SAM" id="Coils"/>
    </source>
</evidence>
<feature type="coiled-coil region" evidence="1">
    <location>
        <begin position="55"/>
        <end position="89"/>
    </location>
</feature>
<dbReference type="InterPro" id="IPR042091">
    <property type="entry name" value="Ska2_N"/>
</dbReference>
<dbReference type="EMBL" id="GBYB01005480">
    <property type="protein sequence ID" value="JAG75247.1"/>
    <property type="molecule type" value="Transcribed_RNA"/>
</dbReference>
<dbReference type="Pfam" id="PF16740">
    <property type="entry name" value="SKA2"/>
    <property type="match status" value="1"/>
</dbReference>
<accession>A0A9R1STL6</accession>
<keyword evidence="1" id="KW-0175">Coiled coil</keyword>
<evidence type="ECO:0000313" key="3">
    <source>
        <dbReference type="EMBL" id="JAG75247.1"/>
    </source>
</evidence>
<protein>
    <submittedName>
        <fullName evidence="3">Gcc2 protein</fullName>
    </submittedName>
</protein>
<evidence type="ECO:0000259" key="2">
    <source>
        <dbReference type="Pfam" id="PF16740"/>
    </source>
</evidence>
<dbReference type="OrthoDB" id="8182512at2759"/>
<dbReference type="GeneID" id="105262815"/>
<feature type="domain" description="Ska2 N-terminal" evidence="2">
    <location>
        <begin position="15"/>
        <end position="110"/>
    </location>
</feature>
<name>A0A0C9RAY7_9HYME</name>
<proteinExistence type="predicted"/>
<gene>
    <name evidence="3" type="primary">Gcc2</name>
    <name evidence="5" type="synonym">LOC105262815</name>
    <name evidence="3" type="ORF">g.10942</name>
</gene>
<dbReference type="Gene3D" id="6.10.250.1380">
    <property type="match status" value="1"/>
</dbReference>
<reference evidence="3" key="1">
    <citation type="submission" date="2015-01" db="EMBL/GenBank/DDBJ databases">
        <title>Transcriptome Assembly of Fopius arisanus.</title>
        <authorList>
            <person name="Geib S."/>
        </authorList>
    </citation>
    <scope>NUCLEOTIDE SEQUENCE</scope>
</reference>
<accession>A0A0C9RAY7</accession>
<dbReference type="Proteomes" id="UP000694866">
    <property type="component" value="Unplaced"/>
</dbReference>
<evidence type="ECO:0000313" key="5">
    <source>
        <dbReference type="RefSeq" id="XP_011296919.1"/>
    </source>
</evidence>
<dbReference type="KEGG" id="fas:105262815"/>
<reference evidence="5" key="2">
    <citation type="submission" date="2025-04" db="UniProtKB">
        <authorList>
            <consortium name="RefSeq"/>
        </authorList>
    </citation>
    <scope>IDENTIFICATION</scope>
    <source>
        <strain evidence="5">USDA-PBARC FA_bdor</strain>
        <tissue evidence="5">Whole organism</tissue>
    </source>
</reference>
<organism evidence="3">
    <name type="scientific">Fopius arisanus</name>
    <dbReference type="NCBI Taxonomy" id="64838"/>
    <lineage>
        <taxon>Eukaryota</taxon>
        <taxon>Metazoa</taxon>
        <taxon>Ecdysozoa</taxon>
        <taxon>Arthropoda</taxon>
        <taxon>Hexapoda</taxon>
        <taxon>Insecta</taxon>
        <taxon>Pterygota</taxon>
        <taxon>Neoptera</taxon>
        <taxon>Endopterygota</taxon>
        <taxon>Hymenoptera</taxon>
        <taxon>Apocrita</taxon>
        <taxon>Ichneumonoidea</taxon>
        <taxon>Braconidae</taxon>
        <taxon>Opiinae</taxon>
        <taxon>Fopius</taxon>
    </lineage>
</organism>
<keyword evidence="4" id="KW-1185">Reference proteome</keyword>
<dbReference type="RefSeq" id="XP_011296919.1">
    <property type="nucleotide sequence ID" value="XM_011298617.1"/>
</dbReference>
<sequence length="118" mass="13428">MISSITSDPKEPAMESAIMNLEQSVHRANGKLASITWKIEAFEKEFPDPDNELSVLTLIRSVAQVKDEYQSLRQEILEVQQLQKQLTDSLKAQVSQVQGHFNVLRDRIVGQKKLPQLK</sequence>